<proteinExistence type="predicted"/>
<dbReference type="EMBL" id="GBXM01068213">
    <property type="protein sequence ID" value="JAH40364.1"/>
    <property type="molecule type" value="Transcribed_RNA"/>
</dbReference>
<accession>A0A0E9SG65</accession>
<reference evidence="1" key="1">
    <citation type="submission" date="2014-11" db="EMBL/GenBank/DDBJ databases">
        <authorList>
            <person name="Amaro Gonzalez C."/>
        </authorList>
    </citation>
    <scope>NUCLEOTIDE SEQUENCE</scope>
</reference>
<name>A0A0E9SG65_ANGAN</name>
<sequence>MQGKKNNNNKNK</sequence>
<protein>
    <submittedName>
        <fullName evidence="1">Uncharacterized protein</fullName>
    </submittedName>
</protein>
<organism evidence="1">
    <name type="scientific">Anguilla anguilla</name>
    <name type="common">European freshwater eel</name>
    <name type="synonym">Muraena anguilla</name>
    <dbReference type="NCBI Taxonomy" id="7936"/>
    <lineage>
        <taxon>Eukaryota</taxon>
        <taxon>Metazoa</taxon>
        <taxon>Chordata</taxon>
        <taxon>Craniata</taxon>
        <taxon>Vertebrata</taxon>
        <taxon>Euteleostomi</taxon>
        <taxon>Actinopterygii</taxon>
        <taxon>Neopterygii</taxon>
        <taxon>Teleostei</taxon>
        <taxon>Anguilliformes</taxon>
        <taxon>Anguillidae</taxon>
        <taxon>Anguilla</taxon>
    </lineage>
</organism>
<evidence type="ECO:0000313" key="1">
    <source>
        <dbReference type="EMBL" id="JAH40364.1"/>
    </source>
</evidence>
<reference evidence="1" key="2">
    <citation type="journal article" date="2015" name="Fish Shellfish Immunol.">
        <title>Early steps in the European eel (Anguilla anguilla)-Vibrio vulnificus interaction in the gills: Role of the RtxA13 toxin.</title>
        <authorList>
            <person name="Callol A."/>
            <person name="Pajuelo D."/>
            <person name="Ebbesson L."/>
            <person name="Teles M."/>
            <person name="MacKenzie S."/>
            <person name="Amaro C."/>
        </authorList>
    </citation>
    <scope>NUCLEOTIDE SEQUENCE</scope>
</reference>